<dbReference type="PANTHER" id="PTHR11895">
    <property type="entry name" value="TRANSAMIDASE"/>
    <property type="match status" value="1"/>
</dbReference>
<dbReference type="Proteomes" id="UP001630127">
    <property type="component" value="Unassembled WGS sequence"/>
</dbReference>
<dbReference type="AlphaFoldDB" id="A0ABD3A922"/>
<name>A0ABD3A922_9GENT</name>
<keyword evidence="1" id="KW-0472">Membrane</keyword>
<dbReference type="PANTHER" id="PTHR11895:SF67">
    <property type="entry name" value="AMIDASE DOMAIN-CONTAINING PROTEIN"/>
    <property type="match status" value="1"/>
</dbReference>
<proteinExistence type="predicted"/>
<reference evidence="3 4" key="1">
    <citation type="submission" date="2024-11" db="EMBL/GenBank/DDBJ databases">
        <title>A near-complete genome assembly of Cinchona calisaya.</title>
        <authorList>
            <person name="Lian D.C."/>
            <person name="Zhao X.W."/>
            <person name="Wei L."/>
        </authorList>
    </citation>
    <scope>NUCLEOTIDE SEQUENCE [LARGE SCALE GENOMIC DNA]</scope>
    <source>
        <tissue evidence="3">Nenye</tissue>
    </source>
</reference>
<keyword evidence="1" id="KW-0812">Transmembrane</keyword>
<dbReference type="InterPro" id="IPR023631">
    <property type="entry name" value="Amidase_dom"/>
</dbReference>
<evidence type="ECO:0000256" key="1">
    <source>
        <dbReference type="SAM" id="Phobius"/>
    </source>
</evidence>
<dbReference type="EMBL" id="JBJUIK010000005">
    <property type="protein sequence ID" value="KAL3528246.1"/>
    <property type="molecule type" value="Genomic_DNA"/>
</dbReference>
<feature type="transmembrane region" description="Helical" evidence="1">
    <location>
        <begin position="44"/>
        <end position="62"/>
    </location>
</feature>
<protein>
    <recommendedName>
        <fullName evidence="2">Amidase domain-containing protein</fullName>
    </recommendedName>
</protein>
<feature type="domain" description="Amidase" evidence="2">
    <location>
        <begin position="173"/>
        <end position="582"/>
    </location>
</feature>
<keyword evidence="4" id="KW-1185">Reference proteome</keyword>
<dbReference type="InterPro" id="IPR036928">
    <property type="entry name" value="AS_sf"/>
</dbReference>
<evidence type="ECO:0000259" key="2">
    <source>
        <dbReference type="Pfam" id="PF01425"/>
    </source>
</evidence>
<dbReference type="SUPFAM" id="SSF75304">
    <property type="entry name" value="Amidase signature (AS) enzymes"/>
    <property type="match status" value="1"/>
</dbReference>
<keyword evidence="1" id="KW-1133">Transmembrane helix</keyword>
<comment type="caution">
    <text evidence="3">The sequence shown here is derived from an EMBL/GenBank/DDBJ whole genome shotgun (WGS) entry which is preliminary data.</text>
</comment>
<dbReference type="Pfam" id="PF01425">
    <property type="entry name" value="Amidase"/>
    <property type="match status" value="1"/>
</dbReference>
<organism evidence="3 4">
    <name type="scientific">Cinchona calisaya</name>
    <dbReference type="NCBI Taxonomy" id="153742"/>
    <lineage>
        <taxon>Eukaryota</taxon>
        <taxon>Viridiplantae</taxon>
        <taxon>Streptophyta</taxon>
        <taxon>Embryophyta</taxon>
        <taxon>Tracheophyta</taxon>
        <taxon>Spermatophyta</taxon>
        <taxon>Magnoliopsida</taxon>
        <taxon>eudicotyledons</taxon>
        <taxon>Gunneridae</taxon>
        <taxon>Pentapetalae</taxon>
        <taxon>asterids</taxon>
        <taxon>lamiids</taxon>
        <taxon>Gentianales</taxon>
        <taxon>Rubiaceae</taxon>
        <taxon>Cinchonoideae</taxon>
        <taxon>Cinchoneae</taxon>
        <taxon>Cinchona</taxon>
    </lineage>
</organism>
<dbReference type="InterPro" id="IPR000120">
    <property type="entry name" value="Amidase"/>
</dbReference>
<accession>A0ABD3A922</accession>
<gene>
    <name evidence="3" type="ORF">ACH5RR_012902</name>
</gene>
<dbReference type="Gene3D" id="3.90.1300.10">
    <property type="entry name" value="Amidase signature (AS) domain"/>
    <property type="match status" value="1"/>
</dbReference>
<sequence length="610" mass="66812">MGILKDEGVVYKAVEDVDIGPDSKEVYLRANVKAPRMAGFLVKVFGWFLELRIFGTVILYILKKNNLIHKLVSYAELQESPLFVPLHPYEGLGEEEKCIESDHLSPVEQVQQATDCLQASESMTKTSSNFSFQRWTIMDYSRQYMSREITPLMVAERFIAAVHESSKPSREMSLFISFDSEDILRQATESTLRYERGEPISVLDGVPLAIKDEIDCLPHPTTGGTKWLHKVRPCNEDACCVKRLRLCGAILVGKTNMHELGAGTSGINPHYGTTRNPHNANRIAGGSSSGSAAVVCAGLCPAALGVDGGGSVRMPASLCGVVGLKPTFGRVPHSGVIPLNWTVGMVGILAGTVEDALIVYAAISGPISSDESAPLLPKVCFPLLKAPDCISNIKLAKYGEWFNDCTDDIRICCSNALAKLYDQYGWETIEVTIPEIEVMRLAHYSTIGSECSTAIACHLEKLDMAELGWDARVALAVYGAFNSREYLNAQRIRNRQLQFHKRIFAKADVIVTPTTGVTAYSIKDDALKTGELDYINGASLVRYQIAGNFLGLPAVTVPVGYDGAGLPIGLQFIGKPWSESLLIHIAFAMQALCISDYKRPEIFYDILSKK</sequence>
<evidence type="ECO:0000313" key="4">
    <source>
        <dbReference type="Proteomes" id="UP001630127"/>
    </source>
</evidence>
<evidence type="ECO:0000313" key="3">
    <source>
        <dbReference type="EMBL" id="KAL3528246.1"/>
    </source>
</evidence>